<reference evidence="4 5" key="1">
    <citation type="submission" date="2020-03" db="EMBL/GenBank/DDBJ databases">
        <title>A novel species.</title>
        <authorList>
            <person name="Gao J."/>
        </authorList>
    </citation>
    <scope>NUCLEOTIDE SEQUENCE [LARGE SCALE GENOMIC DNA]</scope>
    <source>
        <strain evidence="4 5">QMT-12</strain>
    </source>
</reference>
<dbReference type="EMBL" id="CP050177">
    <property type="protein sequence ID" value="QIQ01257.1"/>
    <property type="molecule type" value="Genomic_DNA"/>
</dbReference>
<evidence type="ECO:0000256" key="2">
    <source>
        <dbReference type="PROSITE-ProRule" id="PRU00335"/>
    </source>
</evidence>
<dbReference type="GO" id="GO:0000976">
    <property type="term" value="F:transcription cis-regulatory region binding"/>
    <property type="evidence" value="ECO:0007669"/>
    <property type="project" value="TreeGrafter"/>
</dbReference>
<evidence type="ECO:0000256" key="1">
    <source>
        <dbReference type="ARBA" id="ARBA00023125"/>
    </source>
</evidence>
<gene>
    <name evidence="4" type="ORF">HA039_02155</name>
</gene>
<sequence length="202" mass="21231">MKAYKSPRRAEGAAATHAAIIQAATELFLSRGYDDVTVSDIARAAGVAPQTVYSSAGGKSAILGAIIAPAIQGSVARQSLLAVSESEDPSEIIDIVAAGTRMAHEQHWTVLYGLLHRGPAEPSAGAVLDKGMSAYLLALEKVADRLVSLTGVRSDLGPGDVVDLLWFYLGQGAWFALVGERGWEFGRAEEWLAASAKRAILA</sequence>
<keyword evidence="5" id="KW-1185">Reference proteome</keyword>
<evidence type="ECO:0000313" key="4">
    <source>
        <dbReference type="EMBL" id="QIQ01257.1"/>
    </source>
</evidence>
<feature type="domain" description="HTH tetR-type" evidence="3">
    <location>
        <begin position="14"/>
        <end position="74"/>
    </location>
</feature>
<dbReference type="InterPro" id="IPR001647">
    <property type="entry name" value="HTH_TetR"/>
</dbReference>
<feature type="DNA-binding region" description="H-T-H motif" evidence="2">
    <location>
        <begin position="37"/>
        <end position="56"/>
    </location>
</feature>
<dbReference type="PANTHER" id="PTHR30055:SF184">
    <property type="entry name" value="HTH-TYPE TRANSCRIPTIONAL REGULATOR ETHR"/>
    <property type="match status" value="1"/>
</dbReference>
<name>A0A6G9GTJ0_9ACTN</name>
<dbReference type="KEGG" id="slia:HA039_02155"/>
<dbReference type="RefSeq" id="WP_167022907.1">
    <property type="nucleotide sequence ID" value="NZ_CP050177.1"/>
</dbReference>
<dbReference type="Proteomes" id="UP000501179">
    <property type="component" value="Chromosome"/>
</dbReference>
<organism evidence="4 5">
    <name type="scientific">Streptomyces liangshanensis</name>
    <dbReference type="NCBI Taxonomy" id="2717324"/>
    <lineage>
        <taxon>Bacteria</taxon>
        <taxon>Bacillati</taxon>
        <taxon>Actinomycetota</taxon>
        <taxon>Actinomycetes</taxon>
        <taxon>Kitasatosporales</taxon>
        <taxon>Streptomycetaceae</taxon>
        <taxon>Streptomyces</taxon>
    </lineage>
</organism>
<dbReference type="Pfam" id="PF00440">
    <property type="entry name" value="TetR_N"/>
    <property type="match status" value="1"/>
</dbReference>
<evidence type="ECO:0000259" key="3">
    <source>
        <dbReference type="PROSITE" id="PS50977"/>
    </source>
</evidence>
<dbReference type="PROSITE" id="PS50977">
    <property type="entry name" value="HTH_TETR_2"/>
    <property type="match status" value="1"/>
</dbReference>
<dbReference type="PRINTS" id="PR00455">
    <property type="entry name" value="HTHTETR"/>
</dbReference>
<keyword evidence="1 2" id="KW-0238">DNA-binding</keyword>
<dbReference type="AlphaFoldDB" id="A0A6G9GTJ0"/>
<dbReference type="InterPro" id="IPR009057">
    <property type="entry name" value="Homeodomain-like_sf"/>
</dbReference>
<dbReference type="SUPFAM" id="SSF46689">
    <property type="entry name" value="Homeodomain-like"/>
    <property type="match status" value="1"/>
</dbReference>
<dbReference type="Gene3D" id="1.10.357.10">
    <property type="entry name" value="Tetracycline Repressor, domain 2"/>
    <property type="match status" value="1"/>
</dbReference>
<accession>A0A6G9GTJ0</accession>
<dbReference type="PANTHER" id="PTHR30055">
    <property type="entry name" value="HTH-TYPE TRANSCRIPTIONAL REGULATOR RUTR"/>
    <property type="match status" value="1"/>
</dbReference>
<evidence type="ECO:0000313" key="5">
    <source>
        <dbReference type="Proteomes" id="UP000501179"/>
    </source>
</evidence>
<protein>
    <submittedName>
        <fullName evidence="4">Helix-turn-helix transcriptional regulator</fullName>
    </submittedName>
</protein>
<dbReference type="GO" id="GO:0003700">
    <property type="term" value="F:DNA-binding transcription factor activity"/>
    <property type="evidence" value="ECO:0007669"/>
    <property type="project" value="TreeGrafter"/>
</dbReference>
<proteinExistence type="predicted"/>
<dbReference type="InterPro" id="IPR050109">
    <property type="entry name" value="HTH-type_TetR-like_transc_reg"/>
</dbReference>